<name>A0A915JQT8_ROMCU</name>
<evidence type="ECO:0000313" key="2">
    <source>
        <dbReference type="WBParaSite" id="nRc.2.0.1.t28629-RA"/>
    </source>
</evidence>
<sequence length="114" mass="12133">SISANLSAFVILEDGTQVHTELATSGPFLVAAVLQLSRIAPITVETATPVQFVLMATMILAIPTATTMIDINKTSVTTVIINETTDLPPTLANDAAIEKKLLYSNVCFVFINLV</sequence>
<dbReference type="AlphaFoldDB" id="A0A915JQT8"/>
<evidence type="ECO:0000313" key="1">
    <source>
        <dbReference type="Proteomes" id="UP000887565"/>
    </source>
</evidence>
<organism evidence="1 2">
    <name type="scientific">Romanomermis culicivorax</name>
    <name type="common">Nematode worm</name>
    <dbReference type="NCBI Taxonomy" id="13658"/>
    <lineage>
        <taxon>Eukaryota</taxon>
        <taxon>Metazoa</taxon>
        <taxon>Ecdysozoa</taxon>
        <taxon>Nematoda</taxon>
        <taxon>Enoplea</taxon>
        <taxon>Dorylaimia</taxon>
        <taxon>Mermithida</taxon>
        <taxon>Mermithoidea</taxon>
        <taxon>Mermithidae</taxon>
        <taxon>Romanomermis</taxon>
    </lineage>
</organism>
<dbReference type="WBParaSite" id="nRc.2.0.1.t28629-RA">
    <property type="protein sequence ID" value="nRc.2.0.1.t28629-RA"/>
    <property type="gene ID" value="nRc.2.0.1.g28629"/>
</dbReference>
<reference evidence="2" key="1">
    <citation type="submission" date="2022-11" db="UniProtKB">
        <authorList>
            <consortium name="WormBaseParasite"/>
        </authorList>
    </citation>
    <scope>IDENTIFICATION</scope>
</reference>
<dbReference type="Proteomes" id="UP000887565">
    <property type="component" value="Unplaced"/>
</dbReference>
<protein>
    <submittedName>
        <fullName evidence="2">Uncharacterized protein</fullName>
    </submittedName>
</protein>
<proteinExistence type="predicted"/>
<keyword evidence="1" id="KW-1185">Reference proteome</keyword>
<accession>A0A915JQT8</accession>